<keyword evidence="4" id="KW-0274">FAD</keyword>
<evidence type="ECO:0000259" key="5">
    <source>
        <dbReference type="Pfam" id="PF00732"/>
    </source>
</evidence>
<protein>
    <recommendedName>
        <fullName evidence="5">Glucose-methanol-choline oxidoreductase N-terminal domain-containing protein</fullName>
    </recommendedName>
</protein>
<comment type="caution">
    <text evidence="6">The sequence shown here is derived from an EMBL/GenBank/DDBJ whole genome shotgun (WGS) entry which is preliminary data.</text>
</comment>
<organism evidence="6 7">
    <name type="scientific">Rotaria sordida</name>
    <dbReference type="NCBI Taxonomy" id="392033"/>
    <lineage>
        <taxon>Eukaryota</taxon>
        <taxon>Metazoa</taxon>
        <taxon>Spiralia</taxon>
        <taxon>Gnathifera</taxon>
        <taxon>Rotifera</taxon>
        <taxon>Eurotatoria</taxon>
        <taxon>Bdelloidea</taxon>
        <taxon>Philodinida</taxon>
        <taxon>Philodinidae</taxon>
        <taxon>Rotaria</taxon>
    </lineage>
</organism>
<evidence type="ECO:0000313" key="7">
    <source>
        <dbReference type="Proteomes" id="UP000663836"/>
    </source>
</evidence>
<name>A0A820EW66_9BILA</name>
<dbReference type="AlphaFoldDB" id="A0A820EW66"/>
<evidence type="ECO:0000256" key="1">
    <source>
        <dbReference type="ARBA" id="ARBA00001974"/>
    </source>
</evidence>
<sequence length="163" mass="18376">MSNTSVAEQAAAPVVSESPAAIERWERDFSQTKTDRITYDYIVVGSGSAGAVLASRLSEQADKRVLLIEAGGVDAMDQIHMPAACGSCQLSEIDWQYKTIPQLYSHFACVNQQSNWPRGKVLGGCTSINYMQYVRGDPHDYDNWQLPQWSFQEMLKYFKKLER</sequence>
<evidence type="ECO:0000256" key="4">
    <source>
        <dbReference type="ARBA" id="ARBA00022827"/>
    </source>
</evidence>
<feature type="domain" description="Glucose-methanol-choline oxidoreductase N-terminal" evidence="5">
    <location>
        <begin position="39"/>
        <end position="162"/>
    </location>
</feature>
<dbReference type="Proteomes" id="UP000663836">
    <property type="component" value="Unassembled WGS sequence"/>
</dbReference>
<comment type="similarity">
    <text evidence="2">Belongs to the GMC oxidoreductase family.</text>
</comment>
<accession>A0A820EW66</accession>
<dbReference type="InterPro" id="IPR036188">
    <property type="entry name" value="FAD/NAD-bd_sf"/>
</dbReference>
<dbReference type="Gene3D" id="3.30.560.10">
    <property type="entry name" value="Glucose Oxidase, domain 3"/>
    <property type="match status" value="1"/>
</dbReference>
<evidence type="ECO:0000313" key="6">
    <source>
        <dbReference type="EMBL" id="CAF4255037.1"/>
    </source>
</evidence>
<dbReference type="EMBL" id="CAJOBD010023305">
    <property type="protein sequence ID" value="CAF4255037.1"/>
    <property type="molecule type" value="Genomic_DNA"/>
</dbReference>
<dbReference type="InterPro" id="IPR000172">
    <property type="entry name" value="GMC_OxRdtase_N"/>
</dbReference>
<feature type="non-terminal residue" evidence="6">
    <location>
        <position position="1"/>
    </location>
</feature>
<dbReference type="SUPFAM" id="SSF51905">
    <property type="entry name" value="FAD/NAD(P)-binding domain"/>
    <property type="match status" value="1"/>
</dbReference>
<evidence type="ECO:0000256" key="3">
    <source>
        <dbReference type="ARBA" id="ARBA00022630"/>
    </source>
</evidence>
<dbReference type="Pfam" id="PF00732">
    <property type="entry name" value="GMC_oxred_N"/>
    <property type="match status" value="1"/>
</dbReference>
<gene>
    <name evidence="6" type="ORF">JBS370_LOCUS38860</name>
</gene>
<keyword evidence="3" id="KW-0285">Flavoprotein</keyword>
<proteinExistence type="inferred from homology"/>
<comment type="cofactor">
    <cofactor evidence="1">
        <name>FAD</name>
        <dbReference type="ChEBI" id="CHEBI:57692"/>
    </cofactor>
</comment>
<dbReference type="Gene3D" id="3.50.50.60">
    <property type="entry name" value="FAD/NAD(P)-binding domain"/>
    <property type="match status" value="1"/>
</dbReference>
<dbReference type="GO" id="GO:0016614">
    <property type="term" value="F:oxidoreductase activity, acting on CH-OH group of donors"/>
    <property type="evidence" value="ECO:0007669"/>
    <property type="project" value="InterPro"/>
</dbReference>
<dbReference type="PANTHER" id="PTHR11552">
    <property type="entry name" value="GLUCOSE-METHANOL-CHOLINE GMC OXIDOREDUCTASE"/>
    <property type="match status" value="1"/>
</dbReference>
<dbReference type="InterPro" id="IPR012132">
    <property type="entry name" value="GMC_OxRdtase"/>
</dbReference>
<reference evidence="6" key="1">
    <citation type="submission" date="2021-02" db="EMBL/GenBank/DDBJ databases">
        <authorList>
            <person name="Nowell W R."/>
        </authorList>
    </citation>
    <scope>NUCLEOTIDE SEQUENCE</scope>
</reference>
<evidence type="ECO:0000256" key="2">
    <source>
        <dbReference type="ARBA" id="ARBA00010790"/>
    </source>
</evidence>
<dbReference type="PANTHER" id="PTHR11552:SF147">
    <property type="entry name" value="CHOLINE DEHYDROGENASE, MITOCHONDRIAL"/>
    <property type="match status" value="1"/>
</dbReference>
<dbReference type="GO" id="GO:0050660">
    <property type="term" value="F:flavin adenine dinucleotide binding"/>
    <property type="evidence" value="ECO:0007669"/>
    <property type="project" value="InterPro"/>
</dbReference>